<dbReference type="RefSeq" id="WP_328853254.1">
    <property type="nucleotide sequence ID" value="NZ_CP108084.1"/>
</dbReference>
<accession>A0ABZ1SD52</accession>
<name>A0ABZ1SD52_9ACTN</name>
<proteinExistence type="predicted"/>
<sequence>MTDASLTEKIRILHAETVAAIEQRQTLAVAARHALIAALRNRLICRPGCEDALATWGLEPLPHRWTVSADAQLTHMRSHADQAEAREQARFGAPEELRLLRPAMAVYPTHVLDLTPVANGGEQCGSQEYRITVQATLRTWVTAARQADAYAAARAIVEGHRSALADAGITLTRLTWQAADAADTVPQDAVDAGAQPEAGVAPLVELADDLTAATAARDAAVQALTDLRRRIRSRAIRALVDDEIGGVYQHTARRVDRFLVDLGLDGLPRAHHVTVVADLMLPVTGETAGDACDAARDVMGAATTSSPDETRPWTAYGGTIPEYATRGQGGWRIPWRHEYDMWLRGHATSDDATAAARVLAGADLTRALAGLGDVLITVAATAADAEIDLYLDPDRD</sequence>
<protein>
    <recommendedName>
        <fullName evidence="3">DUF222 domain-containing protein</fullName>
    </recommendedName>
</protein>
<gene>
    <name evidence="1" type="ORF">OG994_12025</name>
</gene>
<evidence type="ECO:0000313" key="1">
    <source>
        <dbReference type="EMBL" id="WUP52191.1"/>
    </source>
</evidence>
<evidence type="ECO:0008006" key="3">
    <source>
        <dbReference type="Google" id="ProtNLM"/>
    </source>
</evidence>
<keyword evidence="2" id="KW-1185">Reference proteome</keyword>
<dbReference type="Proteomes" id="UP001432190">
    <property type="component" value="Chromosome"/>
</dbReference>
<dbReference type="EMBL" id="CP108084">
    <property type="protein sequence ID" value="WUP52191.1"/>
    <property type="molecule type" value="Genomic_DNA"/>
</dbReference>
<evidence type="ECO:0000313" key="2">
    <source>
        <dbReference type="Proteomes" id="UP001432190"/>
    </source>
</evidence>
<organism evidence="1 2">
    <name type="scientific">Micromonospora globbae</name>
    <dbReference type="NCBI Taxonomy" id="1894969"/>
    <lineage>
        <taxon>Bacteria</taxon>
        <taxon>Bacillati</taxon>
        <taxon>Actinomycetota</taxon>
        <taxon>Actinomycetes</taxon>
        <taxon>Micromonosporales</taxon>
        <taxon>Micromonosporaceae</taxon>
        <taxon>Micromonospora</taxon>
    </lineage>
</organism>
<reference evidence="1" key="1">
    <citation type="submission" date="2022-10" db="EMBL/GenBank/DDBJ databases">
        <title>The complete genomes of actinobacterial strains from the NBC collection.</title>
        <authorList>
            <person name="Joergensen T.S."/>
            <person name="Alvarez Arevalo M."/>
            <person name="Sterndorff E.B."/>
            <person name="Faurdal D."/>
            <person name="Vuksanovic O."/>
            <person name="Mourched A.-S."/>
            <person name="Charusanti P."/>
            <person name="Shaw S."/>
            <person name="Blin K."/>
            <person name="Weber T."/>
        </authorList>
    </citation>
    <scope>NUCLEOTIDE SEQUENCE</scope>
    <source>
        <strain evidence="1">NBC_00256</strain>
    </source>
</reference>